<dbReference type="RefSeq" id="WP_209333483.1">
    <property type="nucleotide sequence ID" value="NZ_JAGIYY010000001.1"/>
</dbReference>
<sequence>MRASVPISAFVGALVGFSSTLAIVLAAMEAVGATKDQTASAVTAICLALVVSSLVLSWRSRMPVVTAWSTPGLALVAASQGFTLGDAIGAFLMTALLLIGTGLVRPLMRLVARIPMSVSSGMLAGILFTFIANVARAAGTDAALVLPIVALFFLARLFSPTLSILVVLVAGTALAAFLGRLHAVPSPEFSTLVLTAPTFSFATLLGLAIPLYLVTMASQNLSGLAVLKADGYQPAPGPIIAITGLVSLVSAPFGAGTSNLSAMAAAFCTGPDAHPDPAERWKTSWFYAATYFVFAVFGASLVALVGALPPVFIVAVAGLGLLGSFSNALSISVSVPAERLAAVTAFAVTASGVVLAGIGGAFWGLLAGLIVYSLETWKSSKKI</sequence>
<name>A0A8J7UFU8_9HYPH</name>
<comment type="caution">
    <text evidence="2">The sequence shown here is derived from an EMBL/GenBank/DDBJ whole genome shotgun (WGS) entry which is preliminary data.</text>
</comment>
<dbReference type="Proteomes" id="UP000666240">
    <property type="component" value="Unassembled WGS sequence"/>
</dbReference>
<dbReference type="PANTHER" id="PTHR30199:SF0">
    <property type="entry name" value="INNER MEMBRANE PROTEIN YDCO"/>
    <property type="match status" value="1"/>
</dbReference>
<dbReference type="EMBL" id="JAGIYY010000001">
    <property type="protein sequence ID" value="MBP0437479.1"/>
    <property type="molecule type" value="Genomic_DNA"/>
</dbReference>
<evidence type="ECO:0000256" key="1">
    <source>
        <dbReference type="SAM" id="Phobius"/>
    </source>
</evidence>
<evidence type="ECO:0000313" key="2">
    <source>
        <dbReference type="EMBL" id="MBP0437479.1"/>
    </source>
</evidence>
<feature type="transmembrane region" description="Helical" evidence="1">
    <location>
        <begin position="341"/>
        <end position="374"/>
    </location>
</feature>
<accession>A0A8J7UFU8</accession>
<gene>
    <name evidence="2" type="ORF">J5Y06_02280</name>
</gene>
<dbReference type="PANTHER" id="PTHR30199">
    <property type="entry name" value="MFS FAMILY TRANSPORTER, PREDICTED SUBSTRATE BENZOATE"/>
    <property type="match status" value="1"/>
</dbReference>
<feature type="transmembrane region" description="Helical" evidence="1">
    <location>
        <begin position="78"/>
        <end position="98"/>
    </location>
</feature>
<keyword evidence="1" id="KW-0472">Membrane</keyword>
<feature type="transmembrane region" description="Helical" evidence="1">
    <location>
        <begin position="285"/>
        <end position="305"/>
    </location>
</feature>
<dbReference type="InterPro" id="IPR004711">
    <property type="entry name" value="Benzoate_Transporter"/>
</dbReference>
<dbReference type="AlphaFoldDB" id="A0A8J7UFU8"/>
<evidence type="ECO:0000313" key="3">
    <source>
        <dbReference type="Proteomes" id="UP000666240"/>
    </source>
</evidence>
<feature type="transmembrane region" description="Helical" evidence="1">
    <location>
        <begin position="39"/>
        <end position="58"/>
    </location>
</feature>
<proteinExistence type="predicted"/>
<feature type="transmembrane region" description="Helical" evidence="1">
    <location>
        <begin position="312"/>
        <end position="335"/>
    </location>
</feature>
<feature type="transmembrane region" description="Helical" evidence="1">
    <location>
        <begin position="6"/>
        <end position="27"/>
    </location>
</feature>
<keyword evidence="1" id="KW-0812">Transmembrane</keyword>
<dbReference type="Pfam" id="PF03594">
    <property type="entry name" value="BenE"/>
    <property type="match status" value="1"/>
</dbReference>
<feature type="transmembrane region" description="Helical" evidence="1">
    <location>
        <begin position="189"/>
        <end position="214"/>
    </location>
</feature>
<feature type="transmembrane region" description="Helical" evidence="1">
    <location>
        <begin position="235"/>
        <end position="255"/>
    </location>
</feature>
<feature type="transmembrane region" description="Helical" evidence="1">
    <location>
        <begin position="110"/>
        <end position="131"/>
    </location>
</feature>
<organism evidence="2 3">
    <name type="scientific">Tianweitania sediminis</name>
    <dbReference type="NCBI Taxonomy" id="1502156"/>
    <lineage>
        <taxon>Bacteria</taxon>
        <taxon>Pseudomonadati</taxon>
        <taxon>Pseudomonadota</taxon>
        <taxon>Alphaproteobacteria</taxon>
        <taxon>Hyphomicrobiales</taxon>
        <taxon>Phyllobacteriaceae</taxon>
        <taxon>Tianweitania</taxon>
    </lineage>
</organism>
<dbReference type="NCBIfam" id="TIGR00843">
    <property type="entry name" value="benE"/>
    <property type="match status" value="1"/>
</dbReference>
<dbReference type="GO" id="GO:0042925">
    <property type="term" value="F:benzoate transmembrane transporter activity"/>
    <property type="evidence" value="ECO:0007669"/>
    <property type="project" value="InterPro"/>
</dbReference>
<dbReference type="GO" id="GO:0005886">
    <property type="term" value="C:plasma membrane"/>
    <property type="evidence" value="ECO:0007669"/>
    <property type="project" value="TreeGrafter"/>
</dbReference>
<keyword evidence="3" id="KW-1185">Reference proteome</keyword>
<feature type="transmembrane region" description="Helical" evidence="1">
    <location>
        <begin position="162"/>
        <end position="183"/>
    </location>
</feature>
<protein>
    <submittedName>
        <fullName evidence="2">Benzoate/H(+) symporter BenE family transporter</fullName>
    </submittedName>
</protein>
<keyword evidence="1" id="KW-1133">Transmembrane helix</keyword>
<reference evidence="2" key="1">
    <citation type="submission" date="2021-03" db="EMBL/GenBank/DDBJ databases">
        <title>Genome sequencing and assembly of Tianweitania sediminis.</title>
        <authorList>
            <person name="Chhetri G."/>
        </authorList>
    </citation>
    <scope>NUCLEOTIDE SEQUENCE</scope>
    <source>
        <strain evidence="2">Z8</strain>
    </source>
</reference>